<feature type="region of interest" description="Disordered" evidence="1">
    <location>
        <begin position="247"/>
        <end position="270"/>
    </location>
</feature>
<reference evidence="2" key="1">
    <citation type="submission" date="2023-08" db="EMBL/GenBank/DDBJ databases">
        <authorList>
            <person name="Chen Y."/>
            <person name="Shah S."/>
            <person name="Dougan E. K."/>
            <person name="Thang M."/>
            <person name="Chan C."/>
        </authorList>
    </citation>
    <scope>NUCLEOTIDE SEQUENCE</scope>
</reference>
<comment type="caution">
    <text evidence="2">The sequence shown here is derived from an EMBL/GenBank/DDBJ whole genome shotgun (WGS) entry which is preliminary data.</text>
</comment>
<evidence type="ECO:0000256" key="1">
    <source>
        <dbReference type="SAM" id="MobiDB-lite"/>
    </source>
</evidence>
<protein>
    <submittedName>
        <fullName evidence="2">Uncharacterized protein</fullName>
    </submittedName>
</protein>
<proteinExistence type="predicted"/>
<feature type="region of interest" description="Disordered" evidence="1">
    <location>
        <begin position="290"/>
        <end position="345"/>
    </location>
</feature>
<sequence>MLRREQDKLHRRIEKAQKKSLEKVRQDNFIGSLIGDMELEVPVPVSNLLSSIFRAKEERKVAKRRRWTEALGQKPAVREMPQEEGPFSENTVQLSWACELQHGRLAQPELAGHGEEKLCRWVREVMSGDPVAEAELPDAMWAQLAKRAEGSPRPGFSRPSPGSSPAGPGMGFFEQNAFSPGGGVRPAARAVRPDMGPDAMQDGPEHSGAEDSSHFDTLVGLVSNVAGHQVAQQMERGFEAAQQLAQQARAASKRMDRGAAEAPAPPSFSRRLQEAGSVLNFFTDWAAPTTGAEAVPSREETSEFYPAESHAQSGQSRASRASEREARRAKFQERPSLPTCKPRHQTLRSLGRPPYLWPLPGRRIRRTSRPRRRLHLQAARLCCWHCRRERRS</sequence>
<gene>
    <name evidence="2" type="ORF">EVOR1521_LOCUS20708</name>
</gene>
<dbReference type="EMBL" id="CAUJNA010003233">
    <property type="protein sequence ID" value="CAJ1396480.1"/>
    <property type="molecule type" value="Genomic_DNA"/>
</dbReference>
<keyword evidence="3" id="KW-1185">Reference proteome</keyword>
<feature type="compositionally biased region" description="Low complexity" evidence="1">
    <location>
        <begin position="309"/>
        <end position="319"/>
    </location>
</feature>
<feature type="compositionally biased region" description="Basic and acidic residues" evidence="1">
    <location>
        <begin position="203"/>
        <end position="213"/>
    </location>
</feature>
<evidence type="ECO:0000313" key="2">
    <source>
        <dbReference type="EMBL" id="CAJ1396480.1"/>
    </source>
</evidence>
<dbReference type="Proteomes" id="UP001178507">
    <property type="component" value="Unassembled WGS sequence"/>
</dbReference>
<evidence type="ECO:0000313" key="3">
    <source>
        <dbReference type="Proteomes" id="UP001178507"/>
    </source>
</evidence>
<feature type="compositionally biased region" description="Low complexity" evidence="1">
    <location>
        <begin position="151"/>
        <end position="173"/>
    </location>
</feature>
<name>A0AA36J0X1_9DINO</name>
<accession>A0AA36J0X1</accession>
<feature type="compositionally biased region" description="Basic and acidic residues" evidence="1">
    <location>
        <begin position="320"/>
        <end position="333"/>
    </location>
</feature>
<feature type="region of interest" description="Disordered" evidence="1">
    <location>
        <begin position="146"/>
        <end position="213"/>
    </location>
</feature>
<dbReference type="AlphaFoldDB" id="A0AA36J0X1"/>
<organism evidence="2 3">
    <name type="scientific">Effrenium voratum</name>
    <dbReference type="NCBI Taxonomy" id="2562239"/>
    <lineage>
        <taxon>Eukaryota</taxon>
        <taxon>Sar</taxon>
        <taxon>Alveolata</taxon>
        <taxon>Dinophyceae</taxon>
        <taxon>Suessiales</taxon>
        <taxon>Symbiodiniaceae</taxon>
        <taxon>Effrenium</taxon>
    </lineage>
</organism>